<protein>
    <submittedName>
        <fullName evidence="7">Uncharacterized protein</fullName>
    </submittedName>
</protein>
<comment type="cofactor">
    <cofactor evidence="1">
        <name>heme</name>
        <dbReference type="ChEBI" id="CHEBI:30413"/>
    </cofactor>
</comment>
<keyword evidence="8" id="KW-1185">Reference proteome</keyword>
<gene>
    <name evidence="7" type="ORF">SPARVUS_LOCUS1511777</name>
</gene>
<name>A0ABN9ASL5_9NEOB</name>
<keyword evidence="4 6" id="KW-0479">Metal-binding</keyword>
<dbReference type="InterPro" id="IPR036396">
    <property type="entry name" value="Cyt_P450_sf"/>
</dbReference>
<evidence type="ECO:0000256" key="6">
    <source>
        <dbReference type="RuleBase" id="RU000461"/>
    </source>
</evidence>
<dbReference type="InterPro" id="IPR001128">
    <property type="entry name" value="Cyt_P450"/>
</dbReference>
<keyword evidence="6" id="KW-0560">Oxidoreductase</keyword>
<keyword evidence="3 6" id="KW-0349">Heme</keyword>
<dbReference type="InterPro" id="IPR002401">
    <property type="entry name" value="Cyt_P450_E_grp-I"/>
</dbReference>
<evidence type="ECO:0000256" key="5">
    <source>
        <dbReference type="ARBA" id="ARBA00023004"/>
    </source>
</evidence>
<dbReference type="PANTHER" id="PTHR24300">
    <property type="entry name" value="CYTOCHROME P450 508A4-RELATED"/>
    <property type="match status" value="1"/>
</dbReference>
<dbReference type="Proteomes" id="UP001162483">
    <property type="component" value="Unassembled WGS sequence"/>
</dbReference>
<dbReference type="Gene3D" id="1.10.630.10">
    <property type="entry name" value="Cytochrome P450"/>
    <property type="match status" value="1"/>
</dbReference>
<dbReference type="PRINTS" id="PR00463">
    <property type="entry name" value="EP450I"/>
</dbReference>
<evidence type="ECO:0000256" key="3">
    <source>
        <dbReference type="ARBA" id="ARBA00022617"/>
    </source>
</evidence>
<evidence type="ECO:0000256" key="1">
    <source>
        <dbReference type="ARBA" id="ARBA00001971"/>
    </source>
</evidence>
<accession>A0ABN9ASL5</accession>
<dbReference type="InterPro" id="IPR017972">
    <property type="entry name" value="Cyt_P450_CS"/>
</dbReference>
<dbReference type="PRINTS" id="PR00385">
    <property type="entry name" value="P450"/>
</dbReference>
<evidence type="ECO:0000313" key="7">
    <source>
        <dbReference type="EMBL" id="CAI9539014.1"/>
    </source>
</evidence>
<dbReference type="Pfam" id="PF00067">
    <property type="entry name" value="p450"/>
    <property type="match status" value="1"/>
</dbReference>
<dbReference type="PANTHER" id="PTHR24300:SF395">
    <property type="entry name" value="CYTOCHROME P450, FAMILY 2, SUBFAMILY AC, POLYPEPTIDE 7"/>
    <property type="match status" value="1"/>
</dbReference>
<comment type="caution">
    <text evidence="7">The sequence shown here is derived from an EMBL/GenBank/DDBJ whole genome shotgun (WGS) entry which is preliminary data.</text>
</comment>
<reference evidence="7" key="1">
    <citation type="submission" date="2023-05" db="EMBL/GenBank/DDBJ databases">
        <authorList>
            <person name="Stuckert A."/>
        </authorList>
    </citation>
    <scope>NUCLEOTIDE SEQUENCE</scope>
</reference>
<dbReference type="PROSITE" id="PS00086">
    <property type="entry name" value="CYTOCHROME_P450"/>
    <property type="match status" value="1"/>
</dbReference>
<evidence type="ECO:0000313" key="8">
    <source>
        <dbReference type="Proteomes" id="UP001162483"/>
    </source>
</evidence>
<keyword evidence="6" id="KW-0503">Monooxygenase</keyword>
<dbReference type="InterPro" id="IPR050182">
    <property type="entry name" value="Cytochrome_P450_fam2"/>
</dbReference>
<evidence type="ECO:0000256" key="2">
    <source>
        <dbReference type="ARBA" id="ARBA00010617"/>
    </source>
</evidence>
<organism evidence="7 8">
    <name type="scientific">Staurois parvus</name>
    <dbReference type="NCBI Taxonomy" id="386267"/>
    <lineage>
        <taxon>Eukaryota</taxon>
        <taxon>Metazoa</taxon>
        <taxon>Chordata</taxon>
        <taxon>Craniata</taxon>
        <taxon>Vertebrata</taxon>
        <taxon>Euteleostomi</taxon>
        <taxon>Amphibia</taxon>
        <taxon>Batrachia</taxon>
        <taxon>Anura</taxon>
        <taxon>Neobatrachia</taxon>
        <taxon>Ranoidea</taxon>
        <taxon>Ranidae</taxon>
        <taxon>Staurois</taxon>
    </lineage>
</organism>
<dbReference type="SUPFAM" id="SSF48264">
    <property type="entry name" value="Cytochrome P450"/>
    <property type="match status" value="1"/>
</dbReference>
<evidence type="ECO:0000256" key="4">
    <source>
        <dbReference type="ARBA" id="ARBA00022723"/>
    </source>
</evidence>
<dbReference type="EMBL" id="CATNWA010001055">
    <property type="protein sequence ID" value="CAI9539014.1"/>
    <property type="molecule type" value="Genomic_DNA"/>
</dbReference>
<sequence>MAGTETTATTLQWGILMMMKYPHIQEKVQKEIQAVLESGRPPTFEDRKAMPYTLAVIHEIQRFANVIPHIPHAASTEVNFKGYHIPKGTIIIPLLTSVLYDQRHWEKPYQFNPNHFLDAEGKFVKKEAFVPFSIGRRVCVGESLVRMELFIFFTGLLQKFTFSAPPGVSECNLVLDADPCFTIRPQPHLECCAEINLPFFSTRTTKPAQ</sequence>
<keyword evidence="5 6" id="KW-0408">Iron</keyword>
<proteinExistence type="inferred from homology"/>
<comment type="similarity">
    <text evidence="2 6">Belongs to the cytochrome P450 family.</text>
</comment>